<protein>
    <submittedName>
        <fullName evidence="1">Uncharacterized protein</fullName>
    </submittedName>
</protein>
<dbReference type="InParanoid" id="A0A672UK48"/>
<proteinExistence type="predicted"/>
<name>A0A672UK48_STRHB</name>
<evidence type="ECO:0000313" key="2">
    <source>
        <dbReference type="Proteomes" id="UP000472266"/>
    </source>
</evidence>
<dbReference type="AlphaFoldDB" id="A0A672UK48"/>
<evidence type="ECO:0000313" key="1">
    <source>
        <dbReference type="Ensembl" id="ENSSHBP00005015674.1"/>
    </source>
</evidence>
<sequence>ALLRVAARIRKIMYFLQRRPTLIYLFPVRPLPQPGPPAASTQDAGFGLGSVLGCAGLEEGLVLQRTNSKLRYVLLKQRCFYKSLATFA</sequence>
<dbReference type="Ensembl" id="ENSSHBT00005018776.1">
    <property type="protein sequence ID" value="ENSSHBP00005015674.1"/>
    <property type="gene ID" value="ENSSHBG00005013692.1"/>
</dbReference>
<reference evidence="1" key="2">
    <citation type="submission" date="2025-08" db="UniProtKB">
        <authorList>
            <consortium name="Ensembl"/>
        </authorList>
    </citation>
    <scope>IDENTIFICATION</scope>
</reference>
<keyword evidence="2" id="KW-1185">Reference proteome</keyword>
<reference evidence="1 2" key="1">
    <citation type="submission" date="2019-11" db="EMBL/GenBank/DDBJ databases">
        <title>Strigops habroptila (kakapo) genome, bStrHab1, primary haplotype, v2.</title>
        <authorList>
            <person name="Jarvis E.D."/>
            <person name="Howard J."/>
            <person name="Rhie A."/>
            <person name="Phillippy A."/>
            <person name="Korlach J."/>
            <person name="Digby A."/>
            <person name="Iorns D."/>
            <person name="Eason D."/>
            <person name="Robertson B."/>
            <person name="Raemaekers T."/>
            <person name="Howe K."/>
            <person name="Lewin H."/>
            <person name="Damas J."/>
            <person name="Hastie A."/>
            <person name="Tracey A."/>
            <person name="Chow W."/>
            <person name="Fedrigo O."/>
        </authorList>
    </citation>
    <scope>NUCLEOTIDE SEQUENCE [LARGE SCALE GENOMIC DNA]</scope>
</reference>
<reference evidence="1" key="3">
    <citation type="submission" date="2025-09" db="UniProtKB">
        <authorList>
            <consortium name="Ensembl"/>
        </authorList>
    </citation>
    <scope>IDENTIFICATION</scope>
</reference>
<organism evidence="1 2">
    <name type="scientific">Strigops habroptila</name>
    <name type="common">Kakapo</name>
    <dbReference type="NCBI Taxonomy" id="2489341"/>
    <lineage>
        <taxon>Eukaryota</taxon>
        <taxon>Metazoa</taxon>
        <taxon>Chordata</taxon>
        <taxon>Craniata</taxon>
        <taxon>Vertebrata</taxon>
        <taxon>Euteleostomi</taxon>
        <taxon>Archelosauria</taxon>
        <taxon>Archosauria</taxon>
        <taxon>Dinosauria</taxon>
        <taxon>Saurischia</taxon>
        <taxon>Theropoda</taxon>
        <taxon>Coelurosauria</taxon>
        <taxon>Aves</taxon>
        <taxon>Neognathae</taxon>
        <taxon>Neoaves</taxon>
        <taxon>Telluraves</taxon>
        <taxon>Australaves</taxon>
        <taxon>Psittaciformes</taxon>
        <taxon>Psittacidae</taxon>
        <taxon>Strigops</taxon>
    </lineage>
</organism>
<accession>A0A672UK48</accession>
<dbReference type="Proteomes" id="UP000472266">
    <property type="component" value="Chromosome 4"/>
</dbReference>